<dbReference type="WBParaSite" id="PSAMB.scaffold2552size22593.g18221.t1">
    <property type="protein sequence ID" value="PSAMB.scaffold2552size22593.g18221.t1"/>
    <property type="gene ID" value="PSAMB.scaffold2552size22593.g18221"/>
</dbReference>
<organism evidence="1 2">
    <name type="scientific">Plectus sambesii</name>
    <dbReference type="NCBI Taxonomy" id="2011161"/>
    <lineage>
        <taxon>Eukaryota</taxon>
        <taxon>Metazoa</taxon>
        <taxon>Ecdysozoa</taxon>
        <taxon>Nematoda</taxon>
        <taxon>Chromadorea</taxon>
        <taxon>Plectida</taxon>
        <taxon>Plectina</taxon>
        <taxon>Plectoidea</taxon>
        <taxon>Plectidae</taxon>
        <taxon>Plectus</taxon>
    </lineage>
</organism>
<keyword evidence="1" id="KW-1185">Reference proteome</keyword>
<reference evidence="2" key="1">
    <citation type="submission" date="2022-11" db="UniProtKB">
        <authorList>
            <consortium name="WormBaseParasite"/>
        </authorList>
    </citation>
    <scope>IDENTIFICATION</scope>
</reference>
<dbReference type="Proteomes" id="UP000887566">
    <property type="component" value="Unplaced"/>
</dbReference>
<dbReference type="AlphaFoldDB" id="A0A914VVF6"/>
<evidence type="ECO:0000313" key="1">
    <source>
        <dbReference type="Proteomes" id="UP000887566"/>
    </source>
</evidence>
<accession>A0A914VVF6</accession>
<proteinExistence type="predicted"/>
<name>A0A914VVF6_9BILA</name>
<evidence type="ECO:0000313" key="2">
    <source>
        <dbReference type="WBParaSite" id="PSAMB.scaffold2552size22593.g18221.t1"/>
    </source>
</evidence>
<protein>
    <submittedName>
        <fullName evidence="2">Uncharacterized protein</fullName>
    </submittedName>
</protein>
<sequence>MDVDEKSPTTNSAHAKTPKCVKNGFVSAFATTAERASPARPEHDSWFINTNVIESATRRVEVATKNAKETKKAIGPCCGKQPRLASYADGRSHIKGFATPPVGGAVKVLLGKLQAAAV</sequence>